<evidence type="ECO:0000313" key="12">
    <source>
        <dbReference type="Proteomes" id="UP000002852"/>
    </source>
</evidence>
<dbReference type="STRING" id="8083.ENSXMAP00000035465"/>
<dbReference type="OMA" id="ECKLEIY"/>
<feature type="chain" id="PRO_5017310608" evidence="10">
    <location>
        <begin position="33"/>
        <end position="318"/>
    </location>
</feature>
<keyword evidence="2 9" id="KW-0812">Transmembrane</keyword>
<dbReference type="GeneTree" id="ENSGT00390000008414"/>
<reference evidence="11" key="4">
    <citation type="submission" date="2025-09" db="UniProtKB">
        <authorList>
            <consortium name="Ensembl"/>
        </authorList>
    </citation>
    <scope>IDENTIFICATION</scope>
    <source>
        <strain evidence="11">JP 163 A</strain>
    </source>
</reference>
<keyword evidence="6 9" id="KW-0472">Membrane</keyword>
<evidence type="ECO:0000313" key="11">
    <source>
        <dbReference type="Ensembl" id="ENSXMAP00000035465.1"/>
    </source>
</evidence>
<keyword evidence="12" id="KW-1185">Reference proteome</keyword>
<evidence type="ECO:0000256" key="9">
    <source>
        <dbReference type="SAM" id="Phobius"/>
    </source>
</evidence>
<dbReference type="GO" id="GO:0005886">
    <property type="term" value="C:plasma membrane"/>
    <property type="evidence" value="ECO:0007669"/>
    <property type="project" value="UniProtKB-ARBA"/>
</dbReference>
<evidence type="ECO:0000256" key="3">
    <source>
        <dbReference type="ARBA" id="ARBA00022729"/>
    </source>
</evidence>
<dbReference type="OrthoDB" id="8797786at2759"/>
<dbReference type="KEGG" id="xma:102225978"/>
<dbReference type="InterPro" id="IPR013836">
    <property type="entry name" value="CD34/Podocalyxin"/>
</dbReference>
<comment type="subcellular location">
    <subcellularLocation>
        <location evidence="1">Membrane</location>
        <topology evidence="1">Single-pass type I membrane protein</topology>
    </subcellularLocation>
</comment>
<dbReference type="PANTHER" id="PTHR16677:SF2">
    <property type="entry name" value="SI:CH211-286O17.1"/>
    <property type="match status" value="1"/>
</dbReference>
<feature type="region of interest" description="Disordered" evidence="8">
    <location>
        <begin position="100"/>
        <end position="119"/>
    </location>
</feature>
<evidence type="ECO:0000256" key="7">
    <source>
        <dbReference type="ARBA" id="ARBA00023180"/>
    </source>
</evidence>
<keyword evidence="5 9" id="KW-1133">Transmembrane helix</keyword>
<dbReference type="InterPro" id="IPR008083">
    <property type="entry name" value="CD34"/>
</dbReference>
<dbReference type="PRINTS" id="PR01700">
    <property type="entry name" value="CD34ANTIGEN"/>
</dbReference>
<feature type="signal peptide" evidence="10">
    <location>
        <begin position="1"/>
        <end position="32"/>
    </location>
</feature>
<feature type="compositionally biased region" description="Polar residues" evidence="8">
    <location>
        <begin position="42"/>
        <end position="56"/>
    </location>
</feature>
<dbReference type="Proteomes" id="UP000002852">
    <property type="component" value="Unassembled WGS sequence"/>
</dbReference>
<keyword evidence="4" id="KW-0130">Cell adhesion</keyword>
<evidence type="ECO:0000256" key="10">
    <source>
        <dbReference type="SAM" id="SignalP"/>
    </source>
</evidence>
<feature type="region of interest" description="Disordered" evidence="8">
    <location>
        <begin position="271"/>
        <end position="318"/>
    </location>
</feature>
<dbReference type="Ensembl" id="ENSXMAT00000039911.1">
    <property type="protein sequence ID" value="ENSXMAP00000035465.1"/>
    <property type="gene ID" value="ENSXMAG00000028632.1"/>
</dbReference>
<dbReference type="GeneID" id="102225978"/>
<dbReference type="AlphaFoldDB" id="A0A3B5QYI4"/>
<evidence type="ECO:0000256" key="5">
    <source>
        <dbReference type="ARBA" id="ARBA00022989"/>
    </source>
</evidence>
<keyword evidence="7" id="KW-0325">Glycoprotein</keyword>
<accession>A0A3B5QYI4</accession>
<keyword evidence="3 10" id="KW-0732">Signal</keyword>
<feature type="compositionally biased region" description="Polar residues" evidence="8">
    <location>
        <begin position="294"/>
        <end position="318"/>
    </location>
</feature>
<evidence type="ECO:0000256" key="1">
    <source>
        <dbReference type="ARBA" id="ARBA00004479"/>
    </source>
</evidence>
<dbReference type="InParanoid" id="A0A3B5QYI4"/>
<feature type="compositionally biased region" description="Polar residues" evidence="8">
    <location>
        <begin position="102"/>
        <end position="111"/>
    </location>
</feature>
<feature type="region of interest" description="Disordered" evidence="8">
    <location>
        <begin position="40"/>
        <end position="87"/>
    </location>
</feature>
<evidence type="ECO:0000256" key="4">
    <source>
        <dbReference type="ARBA" id="ARBA00022889"/>
    </source>
</evidence>
<evidence type="ECO:0000256" key="6">
    <source>
        <dbReference type="ARBA" id="ARBA00023136"/>
    </source>
</evidence>
<reference evidence="11" key="3">
    <citation type="submission" date="2025-08" db="UniProtKB">
        <authorList>
            <consortium name="Ensembl"/>
        </authorList>
    </citation>
    <scope>IDENTIFICATION</scope>
    <source>
        <strain evidence="11">JP 163 A</strain>
    </source>
</reference>
<organism evidence="11 12">
    <name type="scientific">Xiphophorus maculatus</name>
    <name type="common">Southern platyfish</name>
    <name type="synonym">Platypoecilus maculatus</name>
    <dbReference type="NCBI Taxonomy" id="8083"/>
    <lineage>
        <taxon>Eukaryota</taxon>
        <taxon>Metazoa</taxon>
        <taxon>Chordata</taxon>
        <taxon>Craniata</taxon>
        <taxon>Vertebrata</taxon>
        <taxon>Euteleostomi</taxon>
        <taxon>Actinopterygii</taxon>
        <taxon>Neopterygii</taxon>
        <taxon>Teleostei</taxon>
        <taxon>Neoteleostei</taxon>
        <taxon>Acanthomorphata</taxon>
        <taxon>Ovalentaria</taxon>
        <taxon>Atherinomorphae</taxon>
        <taxon>Cyprinodontiformes</taxon>
        <taxon>Poeciliidae</taxon>
        <taxon>Poeciliinae</taxon>
        <taxon>Xiphophorus</taxon>
    </lineage>
</organism>
<evidence type="ECO:0000256" key="2">
    <source>
        <dbReference type="ARBA" id="ARBA00022692"/>
    </source>
</evidence>
<evidence type="ECO:0000256" key="8">
    <source>
        <dbReference type="SAM" id="MobiDB-lite"/>
    </source>
</evidence>
<reference evidence="12" key="2">
    <citation type="journal article" date="2013" name="Nat. Genet.">
        <title>The genome of the platyfish, Xiphophorus maculatus, provides insights into evolutionary adaptation and several complex traits.</title>
        <authorList>
            <person name="Schartl M."/>
            <person name="Walter R.B."/>
            <person name="Shen Y."/>
            <person name="Garcia T."/>
            <person name="Catchen J."/>
            <person name="Amores A."/>
            <person name="Braasch I."/>
            <person name="Chalopin D."/>
            <person name="Volff J.N."/>
            <person name="Lesch K.P."/>
            <person name="Bisazza A."/>
            <person name="Minx P."/>
            <person name="Hillier L."/>
            <person name="Wilson R.K."/>
            <person name="Fuerstenberg S."/>
            <person name="Boore J."/>
            <person name="Searle S."/>
            <person name="Postlethwait J.H."/>
            <person name="Warren W.C."/>
        </authorList>
    </citation>
    <scope>NUCLEOTIDE SEQUENCE [LARGE SCALE GENOMIC DNA]</scope>
    <source>
        <strain evidence="12">JP 163 A</strain>
    </source>
</reference>
<dbReference type="GO" id="GO:0007155">
    <property type="term" value="P:cell adhesion"/>
    <property type="evidence" value="ECO:0007669"/>
    <property type="project" value="UniProtKB-KW"/>
</dbReference>
<reference evidence="12" key="1">
    <citation type="submission" date="2012-01" db="EMBL/GenBank/DDBJ databases">
        <authorList>
            <person name="Walter R."/>
            <person name="Schartl M."/>
            <person name="Warren W."/>
        </authorList>
    </citation>
    <scope>NUCLEOTIDE SEQUENCE [LARGE SCALE GENOMIC DNA]</scope>
    <source>
        <strain evidence="12">JP 163 A</strain>
    </source>
</reference>
<dbReference type="Pfam" id="PF06365">
    <property type="entry name" value="CD34_antigen"/>
    <property type="match status" value="1"/>
</dbReference>
<dbReference type="PANTHER" id="PTHR16677">
    <property type="entry name" value="HEMATOPOIETIC PROGENITOR CELL ANTIGEN CD34"/>
    <property type="match status" value="1"/>
</dbReference>
<feature type="compositionally biased region" description="Basic and acidic residues" evidence="8">
    <location>
        <begin position="64"/>
        <end position="77"/>
    </location>
</feature>
<proteinExistence type="predicted"/>
<dbReference type="RefSeq" id="XP_005802277.2">
    <property type="nucleotide sequence ID" value="XM_005802220.2"/>
</dbReference>
<name>A0A3B5QYI4_XIPMA</name>
<protein>
    <submittedName>
        <fullName evidence="11">Si:ch211-286o17.1</fullName>
    </submittedName>
</protein>
<feature type="transmembrane region" description="Helical" evidence="9">
    <location>
        <begin position="222"/>
        <end position="244"/>
    </location>
</feature>
<dbReference type="FunCoup" id="A0A3B5QYI4">
    <property type="interactions" value="66"/>
</dbReference>
<sequence>MAASSGQRTNGPSTMLAFALLLIGQLLSGVMAQEGVRGDGVVNTTAKPGTTKTSGQVMVLPTPETRKPSPETPKPEDNSTSDTPTIVPLEKTKKDMIHTKQPAVNPNTPAPNSARGDNLPGRDVVCVTKEVVEEKNAVLVKLKSSTKCEDTQSKMIKVLPELCGEECKLEIYQENNTDHVLVSGKYVEDDVIGMVNKFNKVNIKDRTGVHRATPRWRKNSKLVLVSLLLTGLLLAGLLTGLYYLKTHRKNSKGVRLAESFQVDEENQANTLVSVAPLPQEPTDKPTANGESPPENGTNQTPTTNGHSATQNPVADTEM</sequence>